<gene>
    <name evidence="4" type="primary">rplQ</name>
    <name evidence="6" type="ORF">CH333_01690</name>
</gene>
<dbReference type="Pfam" id="PF01196">
    <property type="entry name" value="Ribosomal_L17"/>
    <property type="match status" value="1"/>
</dbReference>
<dbReference type="GO" id="GO:0006412">
    <property type="term" value="P:translation"/>
    <property type="evidence" value="ECO:0007669"/>
    <property type="project" value="UniProtKB-UniRule"/>
</dbReference>
<dbReference type="GO" id="GO:0003735">
    <property type="term" value="F:structural constituent of ribosome"/>
    <property type="evidence" value="ECO:0007669"/>
    <property type="project" value="InterPro"/>
</dbReference>
<dbReference type="PANTHER" id="PTHR14413">
    <property type="entry name" value="RIBOSOMAL PROTEIN L17"/>
    <property type="match status" value="1"/>
</dbReference>
<keyword evidence="3 4" id="KW-0687">Ribonucleoprotein</keyword>
<keyword evidence="2 4" id="KW-0689">Ribosomal protein</keyword>
<comment type="caution">
    <text evidence="6">The sequence shown here is derived from an EMBL/GenBank/DDBJ whole genome shotgun (WGS) entry which is preliminary data.</text>
</comment>
<comment type="subunit">
    <text evidence="4">Part of the 50S ribosomal subunit. Contacts protein L32.</text>
</comment>
<name>A0A235BXX1_UNCW3</name>
<dbReference type="SUPFAM" id="SSF64263">
    <property type="entry name" value="Prokaryotic ribosomal protein L17"/>
    <property type="match status" value="1"/>
</dbReference>
<sequence>MRHRSKVAKLGREKQKRDAMIRSLVVSLFTHHSIKTTVEKAKRARLLAERAISLSKRGDLHSRRLTGSLLGDEKTVKHLWDEIVPVYKDRDGGYTRILRLGQRKGDGANLCMLELVDIEKVMRRKPKEE</sequence>
<protein>
    <recommendedName>
        <fullName evidence="4">Large ribosomal subunit protein bL17</fullName>
    </recommendedName>
</protein>
<dbReference type="Gene3D" id="3.90.1030.10">
    <property type="entry name" value="Ribosomal protein L17"/>
    <property type="match status" value="1"/>
</dbReference>
<dbReference type="GO" id="GO:0022625">
    <property type="term" value="C:cytosolic large ribosomal subunit"/>
    <property type="evidence" value="ECO:0007669"/>
    <property type="project" value="TreeGrafter"/>
</dbReference>
<comment type="similarity">
    <text evidence="1 4 5">Belongs to the bacterial ribosomal protein bL17 family.</text>
</comment>
<reference evidence="6 7" key="1">
    <citation type="submission" date="2017-07" db="EMBL/GenBank/DDBJ databases">
        <title>Recovery of genomes from metagenomes via a dereplication, aggregation, and scoring strategy.</title>
        <authorList>
            <person name="Sieber C.M."/>
            <person name="Probst A.J."/>
            <person name="Sharrar A."/>
            <person name="Thomas B.C."/>
            <person name="Hess M."/>
            <person name="Tringe S.G."/>
            <person name="Banfield J.F."/>
        </authorList>
    </citation>
    <scope>NUCLEOTIDE SEQUENCE [LARGE SCALE GENOMIC DNA]</scope>
    <source>
        <strain evidence="6">JGI_Cruoil_03_44_89</strain>
    </source>
</reference>
<evidence type="ECO:0000256" key="3">
    <source>
        <dbReference type="ARBA" id="ARBA00023274"/>
    </source>
</evidence>
<evidence type="ECO:0000256" key="4">
    <source>
        <dbReference type="HAMAP-Rule" id="MF_01368"/>
    </source>
</evidence>
<dbReference type="InterPro" id="IPR000456">
    <property type="entry name" value="Ribosomal_bL17"/>
</dbReference>
<accession>A0A235BXX1</accession>
<dbReference type="PANTHER" id="PTHR14413:SF16">
    <property type="entry name" value="LARGE RIBOSOMAL SUBUNIT PROTEIN BL17M"/>
    <property type="match status" value="1"/>
</dbReference>
<evidence type="ECO:0000313" key="7">
    <source>
        <dbReference type="Proteomes" id="UP000215215"/>
    </source>
</evidence>
<evidence type="ECO:0000256" key="2">
    <source>
        <dbReference type="ARBA" id="ARBA00022980"/>
    </source>
</evidence>
<dbReference type="AlphaFoldDB" id="A0A235BXX1"/>
<organism evidence="6 7">
    <name type="scientific">candidate division WOR-3 bacterium JGI_Cruoil_03_44_89</name>
    <dbReference type="NCBI Taxonomy" id="1973748"/>
    <lineage>
        <taxon>Bacteria</taxon>
        <taxon>Bacteria division WOR-3</taxon>
    </lineage>
</organism>
<evidence type="ECO:0000256" key="5">
    <source>
        <dbReference type="RuleBase" id="RU000660"/>
    </source>
</evidence>
<dbReference type="NCBIfam" id="TIGR00059">
    <property type="entry name" value="L17"/>
    <property type="match status" value="1"/>
</dbReference>
<evidence type="ECO:0000313" key="6">
    <source>
        <dbReference type="EMBL" id="OYD17200.1"/>
    </source>
</evidence>
<dbReference type="InterPro" id="IPR036373">
    <property type="entry name" value="Ribosomal_bL17_sf"/>
</dbReference>
<dbReference type="HAMAP" id="MF_01368">
    <property type="entry name" value="Ribosomal_bL17"/>
    <property type="match status" value="1"/>
</dbReference>
<proteinExistence type="inferred from homology"/>
<evidence type="ECO:0000256" key="1">
    <source>
        <dbReference type="ARBA" id="ARBA00008777"/>
    </source>
</evidence>
<dbReference type="Proteomes" id="UP000215215">
    <property type="component" value="Unassembled WGS sequence"/>
</dbReference>
<dbReference type="EMBL" id="NOZQ01000029">
    <property type="protein sequence ID" value="OYD17200.1"/>
    <property type="molecule type" value="Genomic_DNA"/>
</dbReference>